<dbReference type="GO" id="GO:0005886">
    <property type="term" value="C:plasma membrane"/>
    <property type="evidence" value="ECO:0007669"/>
    <property type="project" value="UniProtKB-SubCell"/>
</dbReference>
<protein>
    <recommendedName>
        <fullName evidence="6 12">Glycerol-3-phosphate acyltransferase</fullName>
        <shortName evidence="12">GPAT</shortName>
        <ecNumber evidence="5 12">2.3.1.15</ecNumber>
    </recommendedName>
</protein>
<dbReference type="UniPathway" id="UPA00557">
    <property type="reaction ID" value="UER00612"/>
</dbReference>
<comment type="caution">
    <text evidence="14">The sequence shown here is derived from an EMBL/GenBank/DDBJ whole genome shotgun (WGS) entry which is preliminary data.</text>
</comment>
<evidence type="ECO:0000256" key="6">
    <source>
        <dbReference type="ARBA" id="ARBA00013432"/>
    </source>
</evidence>
<accession>A0A840G4X6</accession>
<evidence type="ECO:0000256" key="1">
    <source>
        <dbReference type="ARBA" id="ARBA00004413"/>
    </source>
</evidence>
<comment type="domain">
    <text evidence="12">The HXXXXD motif is essential for acyltransferase activity and may constitute the binding site for the phosphate moiety of the glycerol-3-phosphate.</text>
</comment>
<dbReference type="NCBIfam" id="TIGR03703">
    <property type="entry name" value="plsB"/>
    <property type="match status" value="1"/>
</dbReference>
<sequence>MSRFLDLSASVIIRRLLRAVVRADVFPEAPADFGLDPAKPVCYVVQDNRLTSLLTLFDVTRRAGLPLAEAPLLVGGLREPRSVFALTRRQSLMAPARLRYQHSPVLLRLVKAACADPEIGVQLVPVPILWGRSPTHQDSILGALFSETWRSPGLLGQLLAVLLHGRKVLVRFNAPISLATLLHGADTERPFVLPDEATALRKLSRVLRVHFRRQREMAIGPDLSHRNTQVEALLTAPAVRAAIAAEAVARKLSPDAAEARARRFALEIASDYSYGVVRAMELFLTWLWNRLYDGIEVHHIERLARIAPGQSVIYTPCHRSHVDYLLLSFILYRNGLTPPHIAAGANLNMPLIGPLLRRGGAFFMRRTFKGEPLYAAVFHEYLHLIIARGFPIEYFIEGGRSRSGRLLAPKAGILGMTVKSFVREHARPLIFVPVYIGYEKVVEGATYIRELEGRPKQRESLWGVLRTARKIKRVFGKVHVNFGEPLALADFLDGVHPGWAGEAEGAAGDWVRDPIRAAAGELAQRINEAATVNPVNLIALTLLSTPKHTADRQLLLRQIEHCQALLAEVPYSPSTVQCSLPTDAIISAGERLGYVERIEHPLGDMLRVADQQAAQLAYFRNNVLHLFALPSLIACLLGHNRRLDAQRMRAATIGIYALMRPELYLRWCDDELPAVIDACVEVFIARGLLVRATDGSLAAPEPNRSEFVELRFLGEAIRPTLERHFLILALLERYGSGRLTRRALEDASHLLGQRLTLLYEFNSPEFSERAVFAGVVGHLLETGLLREELPVGAEAAEAKDGKDAKAKKESAALLHFDQNMTTPLAWAELVLPAEVRLTIRRMAEEGSPLPAV</sequence>
<gene>
    <name evidence="12" type="primary">plsB</name>
    <name evidence="14" type="ORF">GGD90_000409</name>
</gene>
<evidence type="ECO:0000256" key="7">
    <source>
        <dbReference type="ARBA" id="ARBA00022475"/>
    </source>
</evidence>
<keyword evidence="8 12" id="KW-0808">Transferase</keyword>
<keyword evidence="12" id="KW-0444">Lipid biosynthesis</keyword>
<dbReference type="GO" id="GO:0006631">
    <property type="term" value="P:fatty acid metabolic process"/>
    <property type="evidence" value="ECO:0007669"/>
    <property type="project" value="TreeGrafter"/>
</dbReference>
<reference evidence="14 15" key="1">
    <citation type="submission" date="2020-08" db="EMBL/GenBank/DDBJ databases">
        <title>Genome sequencing of Purple Non-Sulfur Bacteria from various extreme environments.</title>
        <authorList>
            <person name="Mayer M."/>
        </authorList>
    </citation>
    <scope>NUCLEOTIDE SEQUENCE [LARGE SCALE GENOMIC DNA]</scope>
    <source>
        <strain evidence="14 15">2761</strain>
    </source>
</reference>
<dbReference type="Pfam" id="PF01553">
    <property type="entry name" value="Acyltransferase"/>
    <property type="match status" value="1"/>
</dbReference>
<dbReference type="CDD" id="cd07993">
    <property type="entry name" value="LPLAT_DHAPAT-like"/>
    <property type="match status" value="1"/>
</dbReference>
<feature type="domain" description="Phospholipid/glycerol acyltransferase" evidence="13">
    <location>
        <begin position="312"/>
        <end position="439"/>
    </location>
</feature>
<dbReference type="NCBIfam" id="NF003441">
    <property type="entry name" value="PRK04974.1"/>
    <property type="match status" value="1"/>
</dbReference>
<dbReference type="InterPro" id="IPR041728">
    <property type="entry name" value="GPAT/DHAPAT_LPLAT"/>
</dbReference>
<dbReference type="InterPro" id="IPR028354">
    <property type="entry name" value="GPAT_PlsB"/>
</dbReference>
<evidence type="ECO:0000313" key="15">
    <source>
        <dbReference type="Proteomes" id="UP000587070"/>
    </source>
</evidence>
<dbReference type="AlphaFoldDB" id="A0A840G4X6"/>
<dbReference type="GO" id="GO:0016024">
    <property type="term" value="P:CDP-diacylglycerol biosynthetic process"/>
    <property type="evidence" value="ECO:0007669"/>
    <property type="project" value="UniProtKB-UniRule"/>
</dbReference>
<organism evidence="14 15">
    <name type="scientific">Rhodocyclus tenuis</name>
    <name type="common">Rhodospirillum tenue</name>
    <dbReference type="NCBI Taxonomy" id="1066"/>
    <lineage>
        <taxon>Bacteria</taxon>
        <taxon>Pseudomonadati</taxon>
        <taxon>Pseudomonadota</taxon>
        <taxon>Betaproteobacteria</taxon>
        <taxon>Rhodocyclales</taxon>
        <taxon>Rhodocyclaceae</taxon>
        <taxon>Rhodocyclus</taxon>
    </lineage>
</organism>
<evidence type="ECO:0000256" key="10">
    <source>
        <dbReference type="ARBA" id="ARBA00023315"/>
    </source>
</evidence>
<keyword evidence="12" id="KW-0443">Lipid metabolism</keyword>
<proteinExistence type="inferred from homology"/>
<dbReference type="PIRSF" id="PIRSF000437">
    <property type="entry name" value="GPAT_DHAPAT"/>
    <property type="match status" value="1"/>
</dbReference>
<comment type="pathway">
    <text evidence="2 12">Phospholipid metabolism; CDP-diacylglycerol biosynthesis; CDP-diacylglycerol from sn-glycerol 3-phosphate: step 1/3.</text>
</comment>
<evidence type="ECO:0000256" key="5">
    <source>
        <dbReference type="ARBA" id="ARBA00013113"/>
    </source>
</evidence>
<keyword evidence="7 12" id="KW-1003">Cell membrane</keyword>
<keyword evidence="9 12" id="KW-0472">Membrane</keyword>
<evidence type="ECO:0000256" key="2">
    <source>
        <dbReference type="ARBA" id="ARBA00004765"/>
    </source>
</evidence>
<dbReference type="EMBL" id="JACIGE010000001">
    <property type="protein sequence ID" value="MBB4246060.1"/>
    <property type="molecule type" value="Genomic_DNA"/>
</dbReference>
<evidence type="ECO:0000256" key="8">
    <source>
        <dbReference type="ARBA" id="ARBA00022679"/>
    </source>
</evidence>
<comment type="similarity">
    <text evidence="4 12">Belongs to the GPAT/DAPAT family.</text>
</comment>
<evidence type="ECO:0000256" key="11">
    <source>
        <dbReference type="ARBA" id="ARBA00048427"/>
    </source>
</evidence>
<evidence type="ECO:0000256" key="12">
    <source>
        <dbReference type="HAMAP-Rule" id="MF_00393"/>
    </source>
</evidence>
<dbReference type="Proteomes" id="UP000587070">
    <property type="component" value="Unassembled WGS sequence"/>
</dbReference>
<dbReference type="PIRSF" id="PIRSF500064">
    <property type="entry name" value="GPAT"/>
    <property type="match status" value="1"/>
</dbReference>
<keyword evidence="10 12" id="KW-0012">Acyltransferase</keyword>
<dbReference type="OrthoDB" id="335193at2"/>
<evidence type="ECO:0000256" key="9">
    <source>
        <dbReference type="ARBA" id="ARBA00023136"/>
    </source>
</evidence>
<comment type="catalytic activity">
    <reaction evidence="11 12">
        <text>sn-glycerol 3-phosphate + an acyl-CoA = a 1-acyl-sn-glycero-3-phosphate + CoA</text>
        <dbReference type="Rhea" id="RHEA:15325"/>
        <dbReference type="ChEBI" id="CHEBI:57287"/>
        <dbReference type="ChEBI" id="CHEBI:57597"/>
        <dbReference type="ChEBI" id="CHEBI:57970"/>
        <dbReference type="ChEBI" id="CHEBI:58342"/>
        <dbReference type="EC" id="2.3.1.15"/>
    </reaction>
</comment>
<evidence type="ECO:0000313" key="14">
    <source>
        <dbReference type="EMBL" id="MBB4246060.1"/>
    </source>
</evidence>
<feature type="short sequence motif" description="HXXXXD motif" evidence="12">
    <location>
        <begin position="317"/>
        <end position="322"/>
    </location>
</feature>
<comment type="subcellular location">
    <subcellularLocation>
        <location evidence="1 12">Cell membrane</location>
        <topology evidence="1 12">Peripheral membrane protein</topology>
        <orientation evidence="1 12">Cytoplasmic side</orientation>
    </subcellularLocation>
</comment>
<keyword evidence="15" id="KW-1185">Reference proteome</keyword>
<dbReference type="PANTHER" id="PTHR12563:SF17">
    <property type="entry name" value="DIHYDROXYACETONE PHOSPHATE ACYLTRANSFERASE"/>
    <property type="match status" value="1"/>
</dbReference>
<dbReference type="Pfam" id="PF19277">
    <property type="entry name" value="GPAT_C"/>
    <property type="match status" value="1"/>
</dbReference>
<comment type="pathway">
    <text evidence="3">Lipid metabolism.</text>
</comment>
<dbReference type="GO" id="GO:0004366">
    <property type="term" value="F:glycerol-3-phosphate O-acyltransferase activity"/>
    <property type="evidence" value="ECO:0007669"/>
    <property type="project" value="UniProtKB-UniRule"/>
</dbReference>
<dbReference type="InterPro" id="IPR022284">
    <property type="entry name" value="GPAT/DHAPAT"/>
</dbReference>
<keyword evidence="12" id="KW-0594">Phospholipid biosynthesis</keyword>
<evidence type="ECO:0000256" key="3">
    <source>
        <dbReference type="ARBA" id="ARBA00005189"/>
    </source>
</evidence>
<keyword evidence="12" id="KW-1208">Phospholipid metabolism</keyword>
<dbReference type="SMART" id="SM00563">
    <property type="entry name" value="PlsC"/>
    <property type="match status" value="1"/>
</dbReference>
<evidence type="ECO:0000256" key="4">
    <source>
        <dbReference type="ARBA" id="ARBA00007937"/>
    </source>
</evidence>
<dbReference type="EC" id="2.3.1.15" evidence="5 12"/>
<dbReference type="SUPFAM" id="SSF69593">
    <property type="entry name" value="Glycerol-3-phosphate (1)-acyltransferase"/>
    <property type="match status" value="1"/>
</dbReference>
<dbReference type="RefSeq" id="WP_153114951.1">
    <property type="nucleotide sequence ID" value="NZ_JACIGE010000001.1"/>
</dbReference>
<dbReference type="HAMAP" id="MF_00393">
    <property type="entry name" value="Glyc3P_acyltrans"/>
    <property type="match status" value="1"/>
</dbReference>
<dbReference type="InterPro" id="IPR045520">
    <property type="entry name" value="GPAT/DHAPAT_C"/>
</dbReference>
<dbReference type="InterPro" id="IPR002123">
    <property type="entry name" value="Plipid/glycerol_acylTrfase"/>
</dbReference>
<dbReference type="PANTHER" id="PTHR12563">
    <property type="entry name" value="GLYCEROL-3-PHOSPHATE ACYLTRANSFERASE"/>
    <property type="match status" value="1"/>
</dbReference>
<evidence type="ECO:0000259" key="13">
    <source>
        <dbReference type="SMART" id="SM00563"/>
    </source>
</evidence>
<name>A0A840G4X6_RHOTE</name>